<name>A0A501PMN4_9PROT</name>
<evidence type="ECO:0000259" key="6">
    <source>
        <dbReference type="Pfam" id="PF17827"/>
    </source>
</evidence>
<keyword evidence="8" id="KW-1185">Reference proteome</keyword>
<evidence type="ECO:0000313" key="8">
    <source>
        <dbReference type="Proteomes" id="UP000319148"/>
    </source>
</evidence>
<feature type="domain" description="Release factor glutamine methyltransferase N-terminal" evidence="6">
    <location>
        <begin position="16"/>
        <end position="84"/>
    </location>
</feature>
<feature type="binding site" evidence="4">
    <location>
        <position position="153"/>
    </location>
    <ligand>
        <name>S-adenosyl-L-methionine</name>
        <dbReference type="ChEBI" id="CHEBI:59789"/>
    </ligand>
</feature>
<evidence type="ECO:0000256" key="2">
    <source>
        <dbReference type="ARBA" id="ARBA00022679"/>
    </source>
</evidence>
<evidence type="ECO:0000259" key="5">
    <source>
        <dbReference type="Pfam" id="PF13847"/>
    </source>
</evidence>
<comment type="function">
    <text evidence="4">Methylates the class 1 translation termination release factors RF1/PrfA and RF2/PrfB on the glutamine residue of the universally conserved GGQ motif.</text>
</comment>
<dbReference type="GO" id="GO:0032259">
    <property type="term" value="P:methylation"/>
    <property type="evidence" value="ECO:0007669"/>
    <property type="project" value="UniProtKB-KW"/>
</dbReference>
<accession>A0A501PMN4</accession>
<keyword evidence="2 4" id="KW-0808">Transferase</keyword>
<protein>
    <recommendedName>
        <fullName evidence="4">Release factor glutamine methyltransferase</fullName>
        <shortName evidence="4">RF MTase</shortName>
        <ecNumber evidence="4">2.1.1.297</ecNumber>
    </recommendedName>
    <alternativeName>
        <fullName evidence="4">N5-glutamine methyltransferase PrmC</fullName>
    </alternativeName>
    <alternativeName>
        <fullName evidence="4">Protein-(glutamine-N5) MTase PrmC</fullName>
    </alternativeName>
    <alternativeName>
        <fullName evidence="4">Protein-glutamine N-methyltransferase PrmC</fullName>
    </alternativeName>
</protein>
<dbReference type="InterPro" id="IPR029063">
    <property type="entry name" value="SAM-dependent_MTases_sf"/>
</dbReference>
<dbReference type="InterPro" id="IPR002052">
    <property type="entry name" value="DNA_methylase_N6_adenine_CS"/>
</dbReference>
<evidence type="ECO:0000256" key="3">
    <source>
        <dbReference type="ARBA" id="ARBA00022691"/>
    </source>
</evidence>
<dbReference type="PROSITE" id="PS00092">
    <property type="entry name" value="N6_MTASE"/>
    <property type="match status" value="1"/>
</dbReference>
<dbReference type="Proteomes" id="UP000319148">
    <property type="component" value="Unassembled WGS sequence"/>
</dbReference>
<evidence type="ECO:0000256" key="4">
    <source>
        <dbReference type="HAMAP-Rule" id="MF_02126"/>
    </source>
</evidence>
<dbReference type="EC" id="2.1.1.297" evidence="4"/>
<dbReference type="Pfam" id="PF13847">
    <property type="entry name" value="Methyltransf_31"/>
    <property type="match status" value="1"/>
</dbReference>
<feature type="binding site" evidence="4">
    <location>
        <begin position="130"/>
        <end position="134"/>
    </location>
    <ligand>
        <name>S-adenosyl-L-methionine</name>
        <dbReference type="ChEBI" id="CHEBI:59789"/>
    </ligand>
</feature>
<dbReference type="PANTHER" id="PTHR18895:SF74">
    <property type="entry name" value="MTRF1L RELEASE FACTOR GLUTAMINE METHYLTRANSFERASE"/>
    <property type="match status" value="1"/>
</dbReference>
<evidence type="ECO:0000256" key="1">
    <source>
        <dbReference type="ARBA" id="ARBA00022603"/>
    </source>
</evidence>
<dbReference type="InterPro" id="IPR040758">
    <property type="entry name" value="PrmC_N"/>
</dbReference>
<organism evidence="7 8">
    <name type="scientific">Emcibacter nanhaiensis</name>
    <dbReference type="NCBI Taxonomy" id="1505037"/>
    <lineage>
        <taxon>Bacteria</taxon>
        <taxon>Pseudomonadati</taxon>
        <taxon>Pseudomonadota</taxon>
        <taxon>Alphaproteobacteria</taxon>
        <taxon>Emcibacterales</taxon>
        <taxon>Emcibacteraceae</taxon>
        <taxon>Emcibacter</taxon>
    </lineage>
</organism>
<evidence type="ECO:0000313" key="7">
    <source>
        <dbReference type="EMBL" id="TPD61382.1"/>
    </source>
</evidence>
<dbReference type="InterPro" id="IPR004556">
    <property type="entry name" value="HemK-like"/>
</dbReference>
<dbReference type="CDD" id="cd02440">
    <property type="entry name" value="AdoMet_MTases"/>
    <property type="match status" value="1"/>
</dbReference>
<comment type="similarity">
    <text evidence="4">Belongs to the protein N5-glutamine methyltransferase family. PrmC subfamily.</text>
</comment>
<dbReference type="PANTHER" id="PTHR18895">
    <property type="entry name" value="HEMK METHYLTRANSFERASE"/>
    <property type="match status" value="1"/>
</dbReference>
<dbReference type="NCBIfam" id="TIGR03534">
    <property type="entry name" value="RF_mod_PrmC"/>
    <property type="match status" value="1"/>
</dbReference>
<dbReference type="HAMAP" id="MF_02126">
    <property type="entry name" value="RF_methyltr_PrmC"/>
    <property type="match status" value="1"/>
</dbReference>
<dbReference type="Pfam" id="PF17827">
    <property type="entry name" value="PrmC_N"/>
    <property type="match status" value="1"/>
</dbReference>
<dbReference type="OrthoDB" id="9800643at2"/>
<dbReference type="NCBIfam" id="TIGR00536">
    <property type="entry name" value="hemK_fam"/>
    <property type="match status" value="1"/>
</dbReference>
<dbReference type="Gene3D" id="3.40.50.150">
    <property type="entry name" value="Vaccinia Virus protein VP39"/>
    <property type="match status" value="1"/>
</dbReference>
<keyword evidence="1 4" id="KW-0489">Methyltransferase</keyword>
<dbReference type="InterPro" id="IPR050320">
    <property type="entry name" value="N5-glutamine_MTase"/>
</dbReference>
<dbReference type="SUPFAM" id="SSF53335">
    <property type="entry name" value="S-adenosyl-L-methionine-dependent methyltransferases"/>
    <property type="match status" value="1"/>
</dbReference>
<feature type="binding site" evidence="4">
    <location>
        <position position="182"/>
    </location>
    <ligand>
        <name>S-adenosyl-L-methionine</name>
        <dbReference type="ChEBI" id="CHEBI:59789"/>
    </ligand>
</feature>
<dbReference type="Gene3D" id="1.10.8.10">
    <property type="entry name" value="DNA helicase RuvA subunit, C-terminal domain"/>
    <property type="match status" value="1"/>
</dbReference>
<gene>
    <name evidence="4 7" type="primary">prmC</name>
    <name evidence="7" type="ORF">FIV46_04015</name>
</gene>
<dbReference type="RefSeq" id="WP_139938667.1">
    <property type="nucleotide sequence ID" value="NZ_JBHSYP010000003.1"/>
</dbReference>
<feature type="binding site" evidence="4">
    <location>
        <begin position="198"/>
        <end position="201"/>
    </location>
    <ligand>
        <name>substrate</name>
    </ligand>
</feature>
<feature type="binding site" evidence="4">
    <location>
        <position position="198"/>
    </location>
    <ligand>
        <name>S-adenosyl-L-methionine</name>
        <dbReference type="ChEBI" id="CHEBI:59789"/>
    </ligand>
</feature>
<comment type="catalytic activity">
    <reaction evidence="4">
        <text>L-glutaminyl-[peptide chain release factor] + S-adenosyl-L-methionine = N(5)-methyl-L-glutaminyl-[peptide chain release factor] + S-adenosyl-L-homocysteine + H(+)</text>
        <dbReference type="Rhea" id="RHEA:42896"/>
        <dbReference type="Rhea" id="RHEA-COMP:10271"/>
        <dbReference type="Rhea" id="RHEA-COMP:10272"/>
        <dbReference type="ChEBI" id="CHEBI:15378"/>
        <dbReference type="ChEBI" id="CHEBI:30011"/>
        <dbReference type="ChEBI" id="CHEBI:57856"/>
        <dbReference type="ChEBI" id="CHEBI:59789"/>
        <dbReference type="ChEBI" id="CHEBI:61891"/>
        <dbReference type="EC" id="2.1.1.297"/>
    </reaction>
</comment>
<keyword evidence="3 4" id="KW-0949">S-adenosyl-L-methionine</keyword>
<dbReference type="GO" id="GO:0003676">
    <property type="term" value="F:nucleic acid binding"/>
    <property type="evidence" value="ECO:0007669"/>
    <property type="project" value="InterPro"/>
</dbReference>
<dbReference type="EMBL" id="VFIY01000005">
    <property type="protein sequence ID" value="TPD61382.1"/>
    <property type="molecule type" value="Genomic_DNA"/>
</dbReference>
<dbReference type="InterPro" id="IPR025714">
    <property type="entry name" value="Methyltranfer_dom"/>
</dbReference>
<proteinExistence type="inferred from homology"/>
<comment type="caution">
    <text evidence="7">The sequence shown here is derived from an EMBL/GenBank/DDBJ whole genome shotgun (WGS) entry which is preliminary data.</text>
</comment>
<dbReference type="InterPro" id="IPR019874">
    <property type="entry name" value="RF_methyltr_PrmC"/>
</dbReference>
<reference evidence="8" key="1">
    <citation type="submission" date="2019-06" db="EMBL/GenBank/DDBJ databases">
        <title>The complete genome of Emcibacter congregatus ZYLT.</title>
        <authorList>
            <person name="Zhao Z."/>
        </authorList>
    </citation>
    <scope>NUCLEOTIDE SEQUENCE [LARGE SCALE GENOMIC DNA]</scope>
    <source>
        <strain evidence="8">MCCC 1A06723</strain>
    </source>
</reference>
<dbReference type="GO" id="GO:0102559">
    <property type="term" value="F:peptide chain release factor N(5)-glutamine methyltransferase activity"/>
    <property type="evidence" value="ECO:0007669"/>
    <property type="project" value="UniProtKB-EC"/>
</dbReference>
<sequence>MTADLPAEKNTVAARLREGRRRLAACGIDTAELDARLLLSHVLGCGPMELYLQQDRQLTAPEAGCFKAVLARREQREPLSQILGEKEFWSLTFRVTKDVLTPRPDSETLIEVALARIPDRAAPLRILDLGTGSGCLLLSLLSELPNASGVGLDISDAALDVARDNAKRLGFADRTDFLISDWTRALDPEEKFDIILSNPPYIGEAEKDSLPPEVRHYEPESALYAGAEGLDDYRKLIDQLPDFLAPGGYILFEIGAGQAAAARALLQARGVSDVEVIQDLAGKDRCVCWRP</sequence>
<dbReference type="AlphaFoldDB" id="A0A501PMN4"/>
<feature type="domain" description="Methyltransferase" evidence="5">
    <location>
        <begin position="124"/>
        <end position="252"/>
    </location>
</feature>